<sequence length="338" mass="36541">MLLSQGADHETWKDFLASPDKGSESLTLASSHGASLIQLSVSPGVSALPSHLGVELPSLDAMLEQSSPKSASMVVGSHPVLESASFSRPTEKPLDDAGTSSYSAACSTSGEAKLNEEPARQENANPPQRIPPVQGSQSRTLNKEEEEEEAWMKFVFDTDSDELQRRAFDEAAHQVAHELKPSDSSISTTGEICFTSNDLRDFETVATCGTVHSISEKQGSPAALSARTSSESHMATRGTIPSNSSNEPSTATNNTSWVRSPHQRTTEQEFRFAAPKTFVGKNASSRDPMRTQVPLFQNAKTIRAKGRGRRKKTALDARPIIRELPDFDDDPIEASDEG</sequence>
<proteinExistence type="predicted"/>
<evidence type="ECO:0000313" key="3">
    <source>
        <dbReference type="Proteomes" id="UP000294003"/>
    </source>
</evidence>
<accession>A0ABY0HGT2</accession>
<feature type="region of interest" description="Disordered" evidence="1">
    <location>
        <begin position="303"/>
        <end position="338"/>
    </location>
</feature>
<feature type="compositionally biased region" description="Basic and acidic residues" evidence="1">
    <location>
        <begin position="313"/>
        <end position="325"/>
    </location>
</feature>
<feature type="compositionally biased region" description="Acidic residues" evidence="1">
    <location>
        <begin position="326"/>
        <end position="338"/>
    </location>
</feature>
<organism evidence="2 3">
    <name type="scientific">Monosporascus cannonballus</name>
    <dbReference type="NCBI Taxonomy" id="155416"/>
    <lineage>
        <taxon>Eukaryota</taxon>
        <taxon>Fungi</taxon>
        <taxon>Dikarya</taxon>
        <taxon>Ascomycota</taxon>
        <taxon>Pezizomycotina</taxon>
        <taxon>Sordariomycetes</taxon>
        <taxon>Xylariomycetidae</taxon>
        <taxon>Xylariales</taxon>
        <taxon>Xylariales incertae sedis</taxon>
        <taxon>Monosporascus</taxon>
    </lineage>
</organism>
<name>A0ABY0HGT2_9PEZI</name>
<dbReference type="Proteomes" id="UP000294003">
    <property type="component" value="Unassembled WGS sequence"/>
</dbReference>
<keyword evidence="3" id="KW-1185">Reference proteome</keyword>
<gene>
    <name evidence="2" type="ORF">DL762_001713</name>
</gene>
<dbReference type="EMBL" id="QJNS01000029">
    <property type="protein sequence ID" value="RYO92264.1"/>
    <property type="molecule type" value="Genomic_DNA"/>
</dbReference>
<protein>
    <recommendedName>
        <fullName evidence="4">Stc1 domain-containing protein</fullName>
    </recommendedName>
</protein>
<feature type="compositionally biased region" description="Basic residues" evidence="1">
    <location>
        <begin position="303"/>
        <end position="312"/>
    </location>
</feature>
<feature type="compositionally biased region" description="Polar residues" evidence="1">
    <location>
        <begin position="98"/>
        <end position="110"/>
    </location>
</feature>
<feature type="compositionally biased region" description="Polar residues" evidence="1">
    <location>
        <begin position="226"/>
        <end position="258"/>
    </location>
</feature>
<reference evidence="2 3" key="1">
    <citation type="submission" date="2018-06" db="EMBL/GenBank/DDBJ databases">
        <title>Complete Genomes of Monosporascus.</title>
        <authorList>
            <person name="Robinson A.J."/>
            <person name="Natvig D.O."/>
        </authorList>
    </citation>
    <scope>NUCLEOTIDE SEQUENCE [LARGE SCALE GENOMIC DNA]</scope>
    <source>
        <strain evidence="2 3">CBS 609.92</strain>
    </source>
</reference>
<comment type="caution">
    <text evidence="2">The sequence shown here is derived from an EMBL/GenBank/DDBJ whole genome shotgun (WGS) entry which is preliminary data.</text>
</comment>
<evidence type="ECO:0000256" key="1">
    <source>
        <dbReference type="SAM" id="MobiDB-lite"/>
    </source>
</evidence>
<evidence type="ECO:0000313" key="2">
    <source>
        <dbReference type="EMBL" id="RYO92264.1"/>
    </source>
</evidence>
<feature type="region of interest" description="Disordered" evidence="1">
    <location>
        <begin position="217"/>
        <end position="269"/>
    </location>
</feature>
<feature type="region of interest" description="Disordered" evidence="1">
    <location>
        <begin position="84"/>
        <end position="146"/>
    </location>
</feature>
<evidence type="ECO:0008006" key="4">
    <source>
        <dbReference type="Google" id="ProtNLM"/>
    </source>
</evidence>